<comment type="caution">
    <text evidence="1">The sequence shown here is derived from an EMBL/GenBank/DDBJ whole genome shotgun (WGS) entry which is preliminary data.</text>
</comment>
<reference evidence="1 2" key="1">
    <citation type="submission" date="2020-03" db="EMBL/GenBank/DDBJ databases">
        <title>WGS of actinomycetes isolated from Thailand.</title>
        <authorList>
            <person name="Thawai C."/>
        </authorList>
    </citation>
    <scope>NUCLEOTIDE SEQUENCE [LARGE SCALE GENOMIC DNA]</scope>
    <source>
        <strain evidence="1 2">PRB2-1</strain>
    </source>
</reference>
<name>A0ABX0ZZ35_9ACTN</name>
<dbReference type="SUPFAM" id="SSF54631">
    <property type="entry name" value="CBS-domain pair"/>
    <property type="match status" value="1"/>
</dbReference>
<evidence type="ECO:0000313" key="1">
    <source>
        <dbReference type="EMBL" id="NJP48471.1"/>
    </source>
</evidence>
<dbReference type="Proteomes" id="UP000734511">
    <property type="component" value="Unassembled WGS sequence"/>
</dbReference>
<evidence type="ECO:0000313" key="2">
    <source>
        <dbReference type="Proteomes" id="UP000734511"/>
    </source>
</evidence>
<protein>
    <submittedName>
        <fullName evidence="1">CBS domain-containing protein</fullName>
    </submittedName>
</protein>
<keyword evidence="2" id="KW-1185">Reference proteome</keyword>
<organism evidence="1 2">
    <name type="scientific">Actinacidiphila epipremni</name>
    <dbReference type="NCBI Taxonomy" id="2053013"/>
    <lineage>
        <taxon>Bacteria</taxon>
        <taxon>Bacillati</taxon>
        <taxon>Actinomycetota</taxon>
        <taxon>Actinomycetes</taxon>
        <taxon>Kitasatosporales</taxon>
        <taxon>Streptomycetaceae</taxon>
        <taxon>Actinacidiphila</taxon>
    </lineage>
</organism>
<sequence length="64" mass="6530">MSTVAYVPRSLTAATGLSDALGALVGTEGAGLPVLDGRDDGLVGWITHQSVLAAMHRATRRPDG</sequence>
<dbReference type="EMBL" id="JAATEJ010000079">
    <property type="protein sequence ID" value="NJP48471.1"/>
    <property type="molecule type" value="Genomic_DNA"/>
</dbReference>
<dbReference type="RefSeq" id="WP_167987343.1">
    <property type="nucleotide sequence ID" value="NZ_JAATEJ010000079.1"/>
</dbReference>
<accession>A0ABX0ZZ35</accession>
<dbReference type="InterPro" id="IPR046342">
    <property type="entry name" value="CBS_dom_sf"/>
</dbReference>
<proteinExistence type="predicted"/>
<gene>
    <name evidence="1" type="ORF">HCN08_34515</name>
</gene>